<feature type="region of interest" description="Disordered" evidence="8">
    <location>
        <begin position="1"/>
        <end position="68"/>
    </location>
</feature>
<evidence type="ECO:0000256" key="6">
    <source>
        <dbReference type="ARBA" id="ARBA00022989"/>
    </source>
</evidence>
<keyword evidence="2 9" id="KW-0812">Transmembrane</keyword>
<evidence type="ECO:0000256" key="4">
    <source>
        <dbReference type="ARBA" id="ARBA00022771"/>
    </source>
</evidence>
<comment type="caution">
    <text evidence="11">The sequence shown here is derived from an EMBL/GenBank/DDBJ whole genome shotgun (WGS) entry which is preliminary data.</text>
</comment>
<evidence type="ECO:0000256" key="8">
    <source>
        <dbReference type="SAM" id="MobiDB-lite"/>
    </source>
</evidence>
<evidence type="ECO:0000256" key="2">
    <source>
        <dbReference type="ARBA" id="ARBA00022692"/>
    </source>
</evidence>
<dbReference type="GO" id="GO:0008270">
    <property type="term" value="F:zinc ion binding"/>
    <property type="evidence" value="ECO:0007669"/>
    <property type="project" value="UniProtKB-KW"/>
</dbReference>
<dbReference type="AlphaFoldDB" id="A0A8H3F912"/>
<feature type="compositionally biased region" description="Pro residues" evidence="8">
    <location>
        <begin position="8"/>
        <end position="20"/>
    </location>
</feature>
<comment type="subcellular location">
    <subcellularLocation>
        <location evidence="1">Membrane</location>
        <topology evidence="1">Multi-pass membrane protein</topology>
    </subcellularLocation>
</comment>
<dbReference type="OrthoDB" id="5817083at2759"/>
<dbReference type="InterPro" id="IPR013083">
    <property type="entry name" value="Znf_RING/FYVE/PHD"/>
</dbReference>
<evidence type="ECO:0000313" key="11">
    <source>
        <dbReference type="EMBL" id="CAF9921656.1"/>
    </source>
</evidence>
<evidence type="ECO:0000313" key="12">
    <source>
        <dbReference type="Proteomes" id="UP000664169"/>
    </source>
</evidence>
<feature type="domain" description="RING-CH-type" evidence="10">
    <location>
        <begin position="66"/>
        <end position="140"/>
    </location>
</feature>
<protein>
    <recommendedName>
        <fullName evidence="10">RING-CH-type domain-containing protein</fullName>
    </recommendedName>
</protein>
<feature type="compositionally biased region" description="Low complexity" evidence="8">
    <location>
        <begin position="356"/>
        <end position="379"/>
    </location>
</feature>
<dbReference type="Pfam" id="PF12906">
    <property type="entry name" value="RINGv"/>
    <property type="match status" value="1"/>
</dbReference>
<keyword evidence="12" id="KW-1185">Reference proteome</keyword>
<dbReference type="Gene3D" id="3.30.40.10">
    <property type="entry name" value="Zinc/RING finger domain, C3HC4 (zinc finger)"/>
    <property type="match status" value="1"/>
</dbReference>
<dbReference type="EMBL" id="CAJPDQ010000017">
    <property type="protein sequence ID" value="CAF9921656.1"/>
    <property type="molecule type" value="Genomic_DNA"/>
</dbReference>
<evidence type="ECO:0000256" key="7">
    <source>
        <dbReference type="ARBA" id="ARBA00023136"/>
    </source>
</evidence>
<keyword evidence="7 9" id="KW-0472">Membrane</keyword>
<dbReference type="PROSITE" id="PS51292">
    <property type="entry name" value="ZF_RING_CH"/>
    <property type="match status" value="1"/>
</dbReference>
<feature type="transmembrane region" description="Helical" evidence="9">
    <location>
        <begin position="160"/>
        <end position="183"/>
    </location>
</feature>
<feature type="region of interest" description="Disordered" evidence="8">
    <location>
        <begin position="353"/>
        <end position="379"/>
    </location>
</feature>
<evidence type="ECO:0000259" key="10">
    <source>
        <dbReference type="PROSITE" id="PS51292"/>
    </source>
</evidence>
<dbReference type="SMART" id="SM00744">
    <property type="entry name" value="RINGv"/>
    <property type="match status" value="1"/>
</dbReference>
<reference evidence="11" key="1">
    <citation type="submission" date="2021-03" db="EMBL/GenBank/DDBJ databases">
        <authorList>
            <person name="Tagirdzhanova G."/>
        </authorList>
    </citation>
    <scope>NUCLEOTIDE SEQUENCE</scope>
</reference>
<evidence type="ECO:0000256" key="1">
    <source>
        <dbReference type="ARBA" id="ARBA00004141"/>
    </source>
</evidence>
<dbReference type="GO" id="GO:0016020">
    <property type="term" value="C:membrane"/>
    <property type="evidence" value="ECO:0007669"/>
    <property type="project" value="UniProtKB-SubCell"/>
</dbReference>
<feature type="compositionally biased region" description="Basic and acidic residues" evidence="8">
    <location>
        <begin position="54"/>
        <end position="68"/>
    </location>
</feature>
<sequence>MSSEIPQHSPPASPERPASPQPDETNQSQSAAIAHSTASIDSETLLLDPSTATIEKEESPRPKPTRKDTDLKQCWICYADETEDSPNTSRWRSPCACSLVAHESCLLDWVADLETPASRRSKTTAPKIQCPQCKKDIKVARPKSLVVEVTKATERLGSRLVIPGIIAVLGGGVYTGATMHGISSVFLVFGREDFHGLIRDPTLSAKWLITFPFIPVLLILSRTNLGDQILPTLPLLVYATRLPQSWISGMDHAQFWPPSPELAFSSLPFIRSVYKRFVRTLLAGKEAQWEKAVQPRAGAAGDADAAAAAENVLQENEAGIDIFNFEVEIVDGDEANIAADGQAAQAEPEIPAVDEAPGNQAGAGAQNNNNANQPRARQQPRGLTITGTYLADLVMGALALPAVASVMGELLKLGLPTSWTTPPQQLMFKLGGAPSFRVTSKPGFLHHKWARSIVGGCLFIVMKDTLLLYSKYRIAKDHQKRRICNWDKTLGRFVDDDGS</sequence>
<dbReference type="Proteomes" id="UP000664169">
    <property type="component" value="Unassembled WGS sequence"/>
</dbReference>
<keyword evidence="6 9" id="KW-1133">Transmembrane helix</keyword>
<keyword evidence="3" id="KW-0479">Metal-binding</keyword>
<accession>A0A8H3F912</accession>
<evidence type="ECO:0000256" key="3">
    <source>
        <dbReference type="ARBA" id="ARBA00022723"/>
    </source>
</evidence>
<organism evidence="11 12">
    <name type="scientific">Gomphillus americanus</name>
    <dbReference type="NCBI Taxonomy" id="1940652"/>
    <lineage>
        <taxon>Eukaryota</taxon>
        <taxon>Fungi</taxon>
        <taxon>Dikarya</taxon>
        <taxon>Ascomycota</taxon>
        <taxon>Pezizomycotina</taxon>
        <taxon>Lecanoromycetes</taxon>
        <taxon>OSLEUM clade</taxon>
        <taxon>Ostropomycetidae</taxon>
        <taxon>Ostropales</taxon>
        <taxon>Graphidaceae</taxon>
        <taxon>Gomphilloideae</taxon>
        <taxon>Gomphillus</taxon>
    </lineage>
</organism>
<dbReference type="PANTHER" id="PTHR46283">
    <property type="entry name" value="E3 UBIQUITIN-PROTEIN LIGASE MARCH5"/>
    <property type="match status" value="1"/>
</dbReference>
<dbReference type="SUPFAM" id="SSF57850">
    <property type="entry name" value="RING/U-box"/>
    <property type="match status" value="1"/>
</dbReference>
<evidence type="ECO:0000256" key="9">
    <source>
        <dbReference type="SAM" id="Phobius"/>
    </source>
</evidence>
<feature type="compositionally biased region" description="Polar residues" evidence="8">
    <location>
        <begin position="23"/>
        <end position="42"/>
    </location>
</feature>
<proteinExistence type="predicted"/>
<gene>
    <name evidence="11" type="ORF">GOMPHAMPRED_002352</name>
</gene>
<dbReference type="InterPro" id="IPR011016">
    <property type="entry name" value="Znf_RING-CH"/>
</dbReference>
<keyword evidence="4" id="KW-0863">Zinc-finger</keyword>
<name>A0A8H3F912_9LECA</name>
<evidence type="ECO:0000256" key="5">
    <source>
        <dbReference type="ARBA" id="ARBA00022833"/>
    </source>
</evidence>
<keyword evidence="5" id="KW-0862">Zinc</keyword>